<keyword evidence="3" id="KW-1185">Reference proteome</keyword>
<evidence type="ECO:0000313" key="2">
    <source>
        <dbReference type="EMBL" id="KIM20348.1"/>
    </source>
</evidence>
<evidence type="ECO:0000313" key="3">
    <source>
        <dbReference type="Proteomes" id="UP000054097"/>
    </source>
</evidence>
<dbReference type="Proteomes" id="UP000054097">
    <property type="component" value="Unassembled WGS sequence"/>
</dbReference>
<sequence length="228" mass="26042">MCVFTEGCQCMEVIGPSLLTAVGKTESTMEACVNSKEPFDEWQFREQTHKDAHSEHTTDEGGEKDEGDKIQQGHLFIQQRFDATQDPNDPSRVQKVDVQFKALHRDLEVRVIKDQEALFLCQVGHFIREEGTNRFVRVLGGEVECGIVVHRNRRGPGTRRRRVRLESRAHRVMTEEVGSKLRKGSFLVLGAEGGQWWRRFANGRVRRCRPLVLTSIQKQLSGYFFGAG</sequence>
<proteinExistence type="predicted"/>
<evidence type="ECO:0000256" key="1">
    <source>
        <dbReference type="SAM" id="MobiDB-lite"/>
    </source>
</evidence>
<organism evidence="2 3">
    <name type="scientific">Serendipita vermifera MAFF 305830</name>
    <dbReference type="NCBI Taxonomy" id="933852"/>
    <lineage>
        <taxon>Eukaryota</taxon>
        <taxon>Fungi</taxon>
        <taxon>Dikarya</taxon>
        <taxon>Basidiomycota</taxon>
        <taxon>Agaricomycotina</taxon>
        <taxon>Agaricomycetes</taxon>
        <taxon>Sebacinales</taxon>
        <taxon>Serendipitaceae</taxon>
        <taxon>Serendipita</taxon>
    </lineage>
</organism>
<gene>
    <name evidence="2" type="ORF">M408DRAFT_138933</name>
</gene>
<protein>
    <submittedName>
        <fullName evidence="2">Uncharacterized protein</fullName>
    </submittedName>
</protein>
<reference evidence="3" key="2">
    <citation type="submission" date="2015-01" db="EMBL/GenBank/DDBJ databases">
        <title>Evolutionary Origins and Diversification of the Mycorrhizal Mutualists.</title>
        <authorList>
            <consortium name="DOE Joint Genome Institute"/>
            <consortium name="Mycorrhizal Genomics Consortium"/>
            <person name="Kohler A."/>
            <person name="Kuo A."/>
            <person name="Nagy L.G."/>
            <person name="Floudas D."/>
            <person name="Copeland A."/>
            <person name="Barry K.W."/>
            <person name="Cichocki N."/>
            <person name="Veneault-Fourrey C."/>
            <person name="LaButti K."/>
            <person name="Lindquist E.A."/>
            <person name="Lipzen A."/>
            <person name="Lundell T."/>
            <person name="Morin E."/>
            <person name="Murat C."/>
            <person name="Riley R."/>
            <person name="Ohm R."/>
            <person name="Sun H."/>
            <person name="Tunlid A."/>
            <person name="Henrissat B."/>
            <person name="Grigoriev I.V."/>
            <person name="Hibbett D.S."/>
            <person name="Martin F."/>
        </authorList>
    </citation>
    <scope>NUCLEOTIDE SEQUENCE [LARGE SCALE GENOMIC DNA]</scope>
    <source>
        <strain evidence="3">MAFF 305830</strain>
    </source>
</reference>
<dbReference type="AlphaFoldDB" id="A0A0C2W1G0"/>
<dbReference type="EMBL" id="KN824443">
    <property type="protein sequence ID" value="KIM20348.1"/>
    <property type="molecule type" value="Genomic_DNA"/>
</dbReference>
<feature type="region of interest" description="Disordered" evidence="1">
    <location>
        <begin position="48"/>
        <end position="67"/>
    </location>
</feature>
<dbReference type="HOGENOM" id="CLU_1215421_0_0_1"/>
<reference evidence="2 3" key="1">
    <citation type="submission" date="2014-04" db="EMBL/GenBank/DDBJ databases">
        <authorList>
            <consortium name="DOE Joint Genome Institute"/>
            <person name="Kuo A."/>
            <person name="Zuccaro A."/>
            <person name="Kohler A."/>
            <person name="Nagy L.G."/>
            <person name="Floudas D."/>
            <person name="Copeland A."/>
            <person name="Barry K.W."/>
            <person name="Cichocki N."/>
            <person name="Veneault-Fourrey C."/>
            <person name="LaButti K."/>
            <person name="Lindquist E.A."/>
            <person name="Lipzen A."/>
            <person name="Lundell T."/>
            <person name="Morin E."/>
            <person name="Murat C."/>
            <person name="Sun H."/>
            <person name="Tunlid A."/>
            <person name="Henrissat B."/>
            <person name="Grigoriev I.V."/>
            <person name="Hibbett D.S."/>
            <person name="Martin F."/>
            <person name="Nordberg H.P."/>
            <person name="Cantor M.N."/>
            <person name="Hua S.X."/>
        </authorList>
    </citation>
    <scope>NUCLEOTIDE SEQUENCE [LARGE SCALE GENOMIC DNA]</scope>
    <source>
        <strain evidence="2 3">MAFF 305830</strain>
    </source>
</reference>
<name>A0A0C2W1G0_SERVB</name>
<accession>A0A0C2W1G0</accession>